<proteinExistence type="predicted"/>
<evidence type="ECO:0000256" key="1">
    <source>
        <dbReference type="SAM" id="SignalP"/>
    </source>
</evidence>
<organism evidence="2 3">
    <name type="scientific">Pelagerythrobacter marensis</name>
    <dbReference type="NCBI Taxonomy" id="543877"/>
    <lineage>
        <taxon>Bacteria</taxon>
        <taxon>Pseudomonadati</taxon>
        <taxon>Pseudomonadota</taxon>
        <taxon>Alphaproteobacteria</taxon>
        <taxon>Sphingomonadales</taxon>
        <taxon>Erythrobacteraceae</taxon>
        <taxon>Pelagerythrobacter</taxon>
    </lineage>
</organism>
<keyword evidence="1" id="KW-0732">Signal</keyword>
<dbReference type="KEGG" id="amx:AM2010_1942"/>
<dbReference type="RefSeq" id="WP_047806900.1">
    <property type="nucleotide sequence ID" value="NZ_CP011805.1"/>
</dbReference>
<sequence precursor="true">MPSIVHACRFRLVALAGAITALAACADIPQDPERTEALVRETGVIRLGWVGGAEPADAGTEALRKLSSRTDARIERHDGESDRILHDLADGKLDLVYGHFPKKSPWAREVHFGSALGWRAEPPDEKFAPRFAMRNGENGWIMMVEAASQP</sequence>
<evidence type="ECO:0008006" key="4">
    <source>
        <dbReference type="Google" id="ProtNLM"/>
    </source>
</evidence>
<dbReference type="AlphaFoldDB" id="A0A0G3XBL0"/>
<gene>
    <name evidence="2" type="ORF">AM2010_1942</name>
</gene>
<accession>A0A0G3XBL0</accession>
<dbReference type="STRING" id="543877.AM2010_1942"/>
<dbReference type="OrthoDB" id="7427069at2"/>
<dbReference type="PATRIC" id="fig|543877.4.peg.1971"/>
<keyword evidence="3" id="KW-1185">Reference proteome</keyword>
<evidence type="ECO:0000313" key="2">
    <source>
        <dbReference type="EMBL" id="AKM08004.1"/>
    </source>
</evidence>
<feature type="signal peptide" evidence="1">
    <location>
        <begin position="1"/>
        <end position="26"/>
    </location>
</feature>
<dbReference type="Proteomes" id="UP000037643">
    <property type="component" value="Chromosome"/>
</dbReference>
<dbReference type="EMBL" id="CP011805">
    <property type="protein sequence ID" value="AKM08004.1"/>
    <property type="molecule type" value="Genomic_DNA"/>
</dbReference>
<name>A0A0G3XBL0_9SPHN</name>
<evidence type="ECO:0000313" key="3">
    <source>
        <dbReference type="Proteomes" id="UP000037643"/>
    </source>
</evidence>
<protein>
    <recommendedName>
        <fullName evidence="4">ABC transporter substrate-binding protein</fullName>
    </recommendedName>
</protein>
<feature type="chain" id="PRO_5002562399" description="ABC transporter substrate-binding protein" evidence="1">
    <location>
        <begin position="27"/>
        <end position="150"/>
    </location>
</feature>
<reference evidence="2 3" key="1">
    <citation type="submission" date="2015-06" db="EMBL/GenBank/DDBJ databases">
        <authorList>
            <person name="Kim K.M."/>
        </authorList>
    </citation>
    <scope>NUCLEOTIDE SEQUENCE [LARGE SCALE GENOMIC DNA]</scope>
    <source>
        <strain evidence="2 3">KCTC 22370</strain>
    </source>
</reference>